<feature type="domain" description="Glycosyl hydrolase family 13 catalytic" evidence="3">
    <location>
        <begin position="172"/>
        <end position="513"/>
    </location>
</feature>
<dbReference type="SUPFAM" id="SSF81296">
    <property type="entry name" value="E set domains"/>
    <property type="match status" value="1"/>
</dbReference>
<feature type="active site" description="Nucleophile" evidence="2">
    <location>
        <position position="331"/>
    </location>
</feature>
<dbReference type="Pfam" id="PF02922">
    <property type="entry name" value="CBM_48"/>
    <property type="match status" value="1"/>
</dbReference>
<keyword evidence="1" id="KW-0328">Glycosyltransferase</keyword>
<dbReference type="Gene3D" id="3.20.20.80">
    <property type="entry name" value="Glycosidases"/>
    <property type="match status" value="1"/>
</dbReference>
<evidence type="ECO:0000256" key="2">
    <source>
        <dbReference type="PIRSR" id="PIRSR000463-1"/>
    </source>
</evidence>
<dbReference type="Gene3D" id="2.60.40.10">
    <property type="entry name" value="Immunoglobulins"/>
    <property type="match status" value="1"/>
</dbReference>
<dbReference type="SUPFAM" id="SSF51445">
    <property type="entry name" value="(Trans)glycosidases"/>
    <property type="match status" value="1"/>
</dbReference>
<dbReference type="GO" id="GO:0004553">
    <property type="term" value="F:hydrolase activity, hydrolyzing O-glycosyl compounds"/>
    <property type="evidence" value="ECO:0007669"/>
    <property type="project" value="InterPro"/>
</dbReference>
<evidence type="ECO:0000259" key="3">
    <source>
        <dbReference type="SMART" id="SM00642"/>
    </source>
</evidence>
<dbReference type="EMBL" id="JBGBPQ010000008">
    <property type="protein sequence ID" value="KAL1520920.1"/>
    <property type="molecule type" value="Genomic_DNA"/>
</dbReference>
<dbReference type="PANTHER" id="PTHR43651:SF3">
    <property type="entry name" value="1,4-ALPHA-GLUCAN-BRANCHING ENZYME"/>
    <property type="match status" value="1"/>
</dbReference>
<dbReference type="GO" id="GO:0005737">
    <property type="term" value="C:cytoplasm"/>
    <property type="evidence" value="ECO:0007669"/>
    <property type="project" value="TreeGrafter"/>
</dbReference>
<feature type="active site" description="Proton donor" evidence="2">
    <location>
        <position position="400"/>
    </location>
</feature>
<comment type="caution">
    <text evidence="4">The sequence shown here is derived from an EMBL/GenBank/DDBJ whole genome shotgun (WGS) entry which is preliminary data.</text>
</comment>
<evidence type="ECO:0000313" key="4">
    <source>
        <dbReference type="EMBL" id="KAL1520920.1"/>
    </source>
</evidence>
<reference evidence="4 5" key="1">
    <citation type="journal article" date="2024" name="Science">
        <title>Giant polyketide synthase enzymes in the biosynthesis of giant marine polyether toxins.</title>
        <authorList>
            <person name="Fallon T.R."/>
            <person name="Shende V.V."/>
            <person name="Wierzbicki I.H."/>
            <person name="Pendleton A.L."/>
            <person name="Watervoot N.F."/>
            <person name="Auber R.P."/>
            <person name="Gonzalez D.J."/>
            <person name="Wisecaver J.H."/>
            <person name="Moore B.S."/>
        </authorList>
    </citation>
    <scope>NUCLEOTIDE SEQUENCE [LARGE SCALE GENOMIC DNA]</scope>
    <source>
        <strain evidence="4 5">12B1</strain>
    </source>
</reference>
<name>A0AB34JG12_PRYPA</name>
<sequence length="685" mass="76167">MAEWREDLTPWLPELRRRQRCFERALDAIQSTEGSLRHFCVERGLRYYGLQPAAGGGGVWLREWAPHAIAASVIGDFNGWDESRHPCTKDEATGVFSVFLPAPCFAEGSKYKLAVQLRGGGGEWAHRVPAWARQTWQHPVSGDVCAVVPGDLEGYAWEHRRPPRPPSLRIYEAHVGMSSDAPRVASFLEFRTRVLPYVAALGYTALLLIAVHEHGYYASFGYQVSSYFAPAARCGPPRELQALVDAAHGLGLLVLMDLVHTHASSNTREGIGGMGAPDGEASQYFADGEAGRHAVWGTRLFDFGRVEVLRFLLANAYWFASAYRFDGFRFDAVSTALYTHRCTGGRGHFSGRYSEYFGAGCDVDDAAVVYFSLVNLLCHAGLDDLTDSTQRLPPLITLAEEHSGIPGLCAPLEEGGMGFDYRQAMAIPPLWTRLLSGNVGTLPMDEILRTLIDGRPEERRVAYCECHDQAIVGGLTLSHALMGPRLYDGMWTLMPPCPVVERGIALHKLSRLVTCTIAAHAYLTFMGNEFGHPEWVDFPREGNGHSYERARRQWGLAFSPTLRYQHLLNFERAMLALDHAHALLASRPPTRLECCSCQRRQLLCFIRARVLVVANFHAVLDAQVRRVAAGHRCGSLAKSPPALRRPPRHQMDVKKRVSCHPLLLKCCLTRMLENLVGVDSLGKHF</sequence>
<dbReference type="InterPro" id="IPR006047">
    <property type="entry name" value="GH13_cat_dom"/>
</dbReference>
<organism evidence="4 5">
    <name type="scientific">Prymnesium parvum</name>
    <name type="common">Toxic golden alga</name>
    <dbReference type="NCBI Taxonomy" id="97485"/>
    <lineage>
        <taxon>Eukaryota</taxon>
        <taxon>Haptista</taxon>
        <taxon>Haptophyta</taxon>
        <taxon>Prymnesiophyceae</taxon>
        <taxon>Prymnesiales</taxon>
        <taxon>Prymnesiaceae</taxon>
        <taxon>Prymnesium</taxon>
    </lineage>
</organism>
<protein>
    <recommendedName>
        <fullName evidence="3">Glycosyl hydrolase family 13 catalytic domain-containing protein</fullName>
    </recommendedName>
</protein>
<keyword evidence="5" id="KW-1185">Reference proteome</keyword>
<dbReference type="GO" id="GO:0003844">
    <property type="term" value="F:1,4-alpha-glucan branching enzyme activity"/>
    <property type="evidence" value="ECO:0007669"/>
    <property type="project" value="InterPro"/>
</dbReference>
<proteinExistence type="predicted"/>
<keyword evidence="1" id="KW-0808">Transferase</keyword>
<accession>A0AB34JG12</accession>
<evidence type="ECO:0000256" key="1">
    <source>
        <dbReference type="ARBA" id="ARBA00022676"/>
    </source>
</evidence>
<dbReference type="InterPro" id="IPR017853">
    <property type="entry name" value="GH"/>
</dbReference>
<dbReference type="GO" id="GO:0005978">
    <property type="term" value="P:glycogen biosynthetic process"/>
    <property type="evidence" value="ECO:0007669"/>
    <property type="project" value="InterPro"/>
</dbReference>
<gene>
    <name evidence="4" type="ORF">AB1Y20_022480</name>
</gene>
<dbReference type="InterPro" id="IPR014756">
    <property type="entry name" value="Ig_E-set"/>
</dbReference>
<dbReference type="InterPro" id="IPR037439">
    <property type="entry name" value="Branching_enzy"/>
</dbReference>
<dbReference type="Pfam" id="PF00128">
    <property type="entry name" value="Alpha-amylase"/>
    <property type="match status" value="1"/>
</dbReference>
<dbReference type="PIRSF" id="PIRSF000463">
    <property type="entry name" value="GlgB"/>
    <property type="match status" value="1"/>
</dbReference>
<evidence type="ECO:0000313" key="5">
    <source>
        <dbReference type="Proteomes" id="UP001515480"/>
    </source>
</evidence>
<dbReference type="PANTHER" id="PTHR43651">
    <property type="entry name" value="1,4-ALPHA-GLUCAN-BRANCHING ENZYME"/>
    <property type="match status" value="1"/>
</dbReference>
<dbReference type="InterPro" id="IPR013783">
    <property type="entry name" value="Ig-like_fold"/>
</dbReference>
<dbReference type="InterPro" id="IPR004193">
    <property type="entry name" value="Glyco_hydro_13_N"/>
</dbReference>
<dbReference type="Proteomes" id="UP001515480">
    <property type="component" value="Unassembled WGS sequence"/>
</dbReference>
<dbReference type="SMART" id="SM00642">
    <property type="entry name" value="Aamy"/>
    <property type="match status" value="1"/>
</dbReference>
<dbReference type="AlphaFoldDB" id="A0AB34JG12"/>